<evidence type="ECO:0000259" key="10">
    <source>
        <dbReference type="Pfam" id="PF05698"/>
    </source>
</evidence>
<evidence type="ECO:0000256" key="5">
    <source>
        <dbReference type="ARBA" id="ARBA00023186"/>
    </source>
</evidence>
<dbReference type="InterPro" id="IPR027304">
    <property type="entry name" value="Trigger_fact/SurA_dom_sf"/>
</dbReference>
<evidence type="ECO:0000313" key="14">
    <source>
        <dbReference type="EMBL" id="CAB4998627.1"/>
    </source>
</evidence>
<feature type="domain" description="PPIase FKBP-type" evidence="8">
    <location>
        <begin position="157"/>
        <end position="215"/>
    </location>
</feature>
<organism evidence="13">
    <name type="scientific">freshwater metagenome</name>
    <dbReference type="NCBI Taxonomy" id="449393"/>
    <lineage>
        <taxon>unclassified sequences</taxon>
        <taxon>metagenomes</taxon>
        <taxon>ecological metagenomes</taxon>
    </lineage>
</organism>
<dbReference type="EMBL" id="CAEZYR010000162">
    <property type="protein sequence ID" value="CAB4768256.1"/>
    <property type="molecule type" value="Genomic_DNA"/>
</dbReference>
<evidence type="ECO:0000256" key="6">
    <source>
        <dbReference type="ARBA" id="ARBA00023235"/>
    </source>
</evidence>
<dbReference type="GO" id="GO:0003755">
    <property type="term" value="F:peptidyl-prolyl cis-trans isomerase activity"/>
    <property type="evidence" value="ECO:0007669"/>
    <property type="project" value="UniProtKB-KW"/>
</dbReference>
<keyword evidence="6" id="KW-0413">Isomerase</keyword>
<feature type="region of interest" description="Disordered" evidence="7">
    <location>
        <begin position="435"/>
        <end position="464"/>
    </location>
</feature>
<gene>
    <name evidence="11" type="ORF">UFOPK2754_02950</name>
    <name evidence="12" type="ORF">UFOPK3139_03419</name>
    <name evidence="13" type="ORF">UFOPK3543_00895</name>
    <name evidence="14" type="ORF">UFOPK3967_01487</name>
</gene>
<evidence type="ECO:0000256" key="3">
    <source>
        <dbReference type="ARBA" id="ARBA00013194"/>
    </source>
</evidence>
<keyword evidence="5" id="KW-0143">Chaperone</keyword>
<dbReference type="EMBL" id="CAFBMH010000023">
    <property type="protein sequence ID" value="CAB4901619.1"/>
    <property type="molecule type" value="Genomic_DNA"/>
</dbReference>
<evidence type="ECO:0000313" key="11">
    <source>
        <dbReference type="EMBL" id="CAB4768256.1"/>
    </source>
</evidence>
<dbReference type="EMBL" id="CAFABA010000277">
    <property type="protein sequence ID" value="CAB4836971.1"/>
    <property type="molecule type" value="Genomic_DNA"/>
</dbReference>
<dbReference type="InterPro" id="IPR008881">
    <property type="entry name" value="Trigger_fac_ribosome-bd_bac"/>
</dbReference>
<evidence type="ECO:0000259" key="8">
    <source>
        <dbReference type="Pfam" id="PF00254"/>
    </source>
</evidence>
<dbReference type="HAMAP" id="MF_00303">
    <property type="entry name" value="Trigger_factor_Tig"/>
    <property type="match status" value="1"/>
</dbReference>
<dbReference type="PANTHER" id="PTHR30560">
    <property type="entry name" value="TRIGGER FACTOR CHAPERONE AND PEPTIDYL-PROLYL CIS/TRANS ISOMERASE"/>
    <property type="match status" value="1"/>
</dbReference>
<dbReference type="InterPro" id="IPR001179">
    <property type="entry name" value="PPIase_FKBP_dom"/>
</dbReference>
<dbReference type="Gene3D" id="3.30.70.1050">
    <property type="entry name" value="Trigger factor ribosome-binding domain"/>
    <property type="match status" value="1"/>
</dbReference>
<dbReference type="Gene3D" id="3.10.50.40">
    <property type="match status" value="1"/>
</dbReference>
<keyword evidence="4" id="KW-0697">Rotamase</keyword>
<feature type="domain" description="Trigger factor C-terminal" evidence="10">
    <location>
        <begin position="257"/>
        <end position="418"/>
    </location>
</feature>
<accession>A0A6J7GE50</accession>
<evidence type="ECO:0000313" key="12">
    <source>
        <dbReference type="EMBL" id="CAB4836971.1"/>
    </source>
</evidence>
<evidence type="ECO:0000256" key="2">
    <source>
        <dbReference type="ARBA" id="ARBA00005464"/>
    </source>
</evidence>
<sequence>MKSSVEVLENNKVKVNVEVDEAEFEREVDAAFKRIAKEVRLPGFRPGKAPRRLLEARLGIAAGREEAIRESLPSYYTRAVIEHDVDVIAPPEIDITAGRDSGAVVFDAVVMVRPRIILGGYRGLRIEIPAPYATDDDVQQYLDRLRNQFAELVVVEREAADGDHVTIDIAGTLGGESVAGLTAEDYLYEVGSGAVVAEIDENLRGAQAGDVKEFRAAHPDPDEKEELVFTLTVKEVKEKVLPEVDDEFATQASEFTTAAELRDDINTRLSGVKKSQAKVALRSKTQEELAKLVDEDVPQAMVANEMQSRIEDLSSRLQAQGISLEQYIQMMGRTPEDVSEELRVGATESVKVDLALRALAEAEALEVADAEIDEELSVFATQVKQDLDTVRTRFRDSGQLSGLRSTLQKNKALQWLLEQVEVVDESGAAIDSAALLADDPVPESPAITDSESTETDAGTPDDAS</sequence>
<dbReference type="InterPro" id="IPR037041">
    <property type="entry name" value="Trigger_fac_C_sf"/>
</dbReference>
<dbReference type="PIRSF" id="PIRSF003095">
    <property type="entry name" value="Trigger_factor"/>
    <property type="match status" value="1"/>
</dbReference>
<name>A0A6J7GE50_9ZZZZ</name>
<protein>
    <recommendedName>
        <fullName evidence="3">peptidylprolyl isomerase</fullName>
        <ecNumber evidence="3">5.2.1.8</ecNumber>
    </recommendedName>
</protein>
<comment type="catalytic activity">
    <reaction evidence="1">
        <text>[protein]-peptidylproline (omega=180) = [protein]-peptidylproline (omega=0)</text>
        <dbReference type="Rhea" id="RHEA:16237"/>
        <dbReference type="Rhea" id="RHEA-COMP:10747"/>
        <dbReference type="Rhea" id="RHEA-COMP:10748"/>
        <dbReference type="ChEBI" id="CHEBI:83833"/>
        <dbReference type="ChEBI" id="CHEBI:83834"/>
        <dbReference type="EC" id="5.2.1.8"/>
    </reaction>
</comment>
<dbReference type="InterPro" id="IPR005215">
    <property type="entry name" value="Trig_fac"/>
</dbReference>
<feature type="domain" description="Trigger factor ribosome-binding bacterial" evidence="9">
    <location>
        <begin position="1"/>
        <end position="145"/>
    </location>
</feature>
<evidence type="ECO:0000256" key="1">
    <source>
        <dbReference type="ARBA" id="ARBA00000971"/>
    </source>
</evidence>
<evidence type="ECO:0000256" key="7">
    <source>
        <dbReference type="SAM" id="MobiDB-lite"/>
    </source>
</evidence>
<dbReference type="PANTHER" id="PTHR30560:SF3">
    <property type="entry name" value="TRIGGER FACTOR-LIKE PROTEIN TIG, CHLOROPLASTIC"/>
    <property type="match status" value="1"/>
</dbReference>
<dbReference type="EMBL" id="CAFBOS010000084">
    <property type="protein sequence ID" value="CAB4998627.1"/>
    <property type="molecule type" value="Genomic_DNA"/>
</dbReference>
<dbReference type="NCBIfam" id="TIGR00115">
    <property type="entry name" value="tig"/>
    <property type="match status" value="1"/>
</dbReference>
<dbReference type="SUPFAM" id="SSF54534">
    <property type="entry name" value="FKBP-like"/>
    <property type="match status" value="1"/>
</dbReference>
<dbReference type="InterPro" id="IPR036611">
    <property type="entry name" value="Trigger_fac_ribosome-bd_sf"/>
</dbReference>
<dbReference type="GO" id="GO:0043022">
    <property type="term" value="F:ribosome binding"/>
    <property type="evidence" value="ECO:0007669"/>
    <property type="project" value="TreeGrafter"/>
</dbReference>
<reference evidence="13" key="1">
    <citation type="submission" date="2020-05" db="EMBL/GenBank/DDBJ databases">
        <authorList>
            <person name="Chiriac C."/>
            <person name="Salcher M."/>
            <person name="Ghai R."/>
            <person name="Kavagutti S V."/>
        </authorList>
    </citation>
    <scope>NUCLEOTIDE SEQUENCE</scope>
</reference>
<evidence type="ECO:0000313" key="13">
    <source>
        <dbReference type="EMBL" id="CAB4901619.1"/>
    </source>
</evidence>
<dbReference type="InterPro" id="IPR008880">
    <property type="entry name" value="Trigger_fac_C"/>
</dbReference>
<dbReference type="Pfam" id="PF00254">
    <property type="entry name" value="FKBP_C"/>
    <property type="match status" value="1"/>
</dbReference>
<dbReference type="GO" id="GO:0015031">
    <property type="term" value="P:protein transport"/>
    <property type="evidence" value="ECO:0007669"/>
    <property type="project" value="InterPro"/>
</dbReference>
<dbReference type="Pfam" id="PF05698">
    <property type="entry name" value="Trigger_C"/>
    <property type="match status" value="1"/>
</dbReference>
<dbReference type="GO" id="GO:0043335">
    <property type="term" value="P:protein unfolding"/>
    <property type="evidence" value="ECO:0007669"/>
    <property type="project" value="TreeGrafter"/>
</dbReference>
<dbReference type="GO" id="GO:0051083">
    <property type="term" value="P:'de novo' cotranslational protein folding"/>
    <property type="evidence" value="ECO:0007669"/>
    <property type="project" value="TreeGrafter"/>
</dbReference>
<dbReference type="InterPro" id="IPR046357">
    <property type="entry name" value="PPIase_dom_sf"/>
</dbReference>
<evidence type="ECO:0000259" key="9">
    <source>
        <dbReference type="Pfam" id="PF05697"/>
    </source>
</evidence>
<evidence type="ECO:0000256" key="4">
    <source>
        <dbReference type="ARBA" id="ARBA00023110"/>
    </source>
</evidence>
<dbReference type="GO" id="GO:0044183">
    <property type="term" value="F:protein folding chaperone"/>
    <property type="evidence" value="ECO:0007669"/>
    <property type="project" value="TreeGrafter"/>
</dbReference>
<dbReference type="EC" id="5.2.1.8" evidence="3"/>
<dbReference type="Pfam" id="PF05697">
    <property type="entry name" value="Trigger_N"/>
    <property type="match status" value="1"/>
</dbReference>
<dbReference type="Gene3D" id="1.10.3120.10">
    <property type="entry name" value="Trigger factor, C-terminal domain"/>
    <property type="match status" value="1"/>
</dbReference>
<dbReference type="AlphaFoldDB" id="A0A6J7GE50"/>
<proteinExistence type="inferred from homology"/>
<dbReference type="SUPFAM" id="SSF109998">
    <property type="entry name" value="Triger factor/SurA peptide-binding domain-like"/>
    <property type="match status" value="1"/>
</dbReference>
<comment type="similarity">
    <text evidence="2">Belongs to the FKBP-type PPIase family. Tig subfamily.</text>
</comment>
<dbReference type="SUPFAM" id="SSF102735">
    <property type="entry name" value="Trigger factor ribosome-binding domain"/>
    <property type="match status" value="1"/>
</dbReference>